<dbReference type="PROSITE" id="PS50889">
    <property type="entry name" value="S4"/>
    <property type="match status" value="1"/>
</dbReference>
<name>A0A316FDA2_9GAMM</name>
<organism evidence="10 11">
    <name type="scientific">Pleionea mediterranea</name>
    <dbReference type="NCBI Taxonomy" id="523701"/>
    <lineage>
        <taxon>Bacteria</taxon>
        <taxon>Pseudomonadati</taxon>
        <taxon>Pseudomonadota</taxon>
        <taxon>Gammaproteobacteria</taxon>
        <taxon>Oceanospirillales</taxon>
        <taxon>Pleioneaceae</taxon>
        <taxon>Pleionea</taxon>
    </lineage>
</organism>
<dbReference type="Gene3D" id="3.10.290.10">
    <property type="entry name" value="RNA-binding S4 domain"/>
    <property type="match status" value="1"/>
</dbReference>
<dbReference type="OrthoDB" id="9807829at2"/>
<keyword evidence="2 7" id="KW-0694">RNA-binding</keyword>
<evidence type="ECO:0000256" key="3">
    <source>
        <dbReference type="ARBA" id="ARBA00023235"/>
    </source>
</evidence>
<evidence type="ECO:0000313" key="10">
    <source>
        <dbReference type="EMBL" id="PWK44447.1"/>
    </source>
</evidence>
<dbReference type="SMART" id="SM00363">
    <property type="entry name" value="S4"/>
    <property type="match status" value="1"/>
</dbReference>
<dbReference type="EC" id="5.4.99.-" evidence="8"/>
<keyword evidence="3 8" id="KW-0413">Isomerase</keyword>
<dbReference type="GO" id="GO:0160140">
    <property type="term" value="F:23S rRNA pseudouridine(1911/1915/1917) synthase activity"/>
    <property type="evidence" value="ECO:0007669"/>
    <property type="project" value="UniProtKB-EC"/>
</dbReference>
<dbReference type="InterPro" id="IPR002942">
    <property type="entry name" value="S4_RNA-bd"/>
</dbReference>
<dbReference type="GO" id="GO:0003723">
    <property type="term" value="F:RNA binding"/>
    <property type="evidence" value="ECO:0007669"/>
    <property type="project" value="UniProtKB-KW"/>
</dbReference>
<comment type="similarity">
    <text evidence="1 8">Belongs to the pseudouridine synthase RluA family.</text>
</comment>
<comment type="catalytic activity">
    <reaction evidence="4">
        <text>uridine(1911/1915/1917) in 23S rRNA = pseudouridine(1911/1915/1917) in 23S rRNA</text>
        <dbReference type="Rhea" id="RHEA:42524"/>
        <dbReference type="Rhea" id="RHEA-COMP:10097"/>
        <dbReference type="Rhea" id="RHEA-COMP:10098"/>
        <dbReference type="ChEBI" id="CHEBI:65314"/>
        <dbReference type="ChEBI" id="CHEBI:65315"/>
        <dbReference type="EC" id="5.4.99.23"/>
    </reaction>
</comment>
<dbReference type="NCBIfam" id="NF008385">
    <property type="entry name" value="PRK11180.1"/>
    <property type="match status" value="1"/>
</dbReference>
<sequence>MEKQEFKQSFTADKSDFGQRFDQTVAKYCTEVSRSKLQDWIKKGCVKLNGEVITKARVKLMGDETIEIDAELEIAGEWQPQDIPLDVVFQDEHILVINKPAGLVVHPAPGNKDGTLVNALLHLDLDLKHLPRAGIIHRLDKETSGLLIVARTLEAHTHLVAQLQERAFEREYQCICHGQMVSGGSIDEPIGRHPQSRIKMAVTTSGKEAITHFRLREKFNDFTHLKVNLETGRTHQIRVHMAHLHYPLVGDPTYGRANYAPSGSSDRLKQAVRGFKRQALHARKLGVMHPVTQESLSWEVAPPEDYTELLKVLQQENPIS</sequence>
<comment type="function">
    <text evidence="5">Responsible for synthesis of pseudouridine from uracil at positions 1911, 1915 and 1917 in 23S ribosomal RNA.</text>
</comment>
<protein>
    <recommendedName>
        <fullName evidence="8">Pseudouridine synthase</fullName>
        <ecNumber evidence="8">5.4.99.-</ecNumber>
    </recommendedName>
</protein>
<evidence type="ECO:0000256" key="4">
    <source>
        <dbReference type="ARBA" id="ARBA00036882"/>
    </source>
</evidence>
<evidence type="ECO:0000256" key="6">
    <source>
        <dbReference type="PIRSR" id="PIRSR606225-1"/>
    </source>
</evidence>
<dbReference type="SUPFAM" id="SSF55120">
    <property type="entry name" value="Pseudouridine synthase"/>
    <property type="match status" value="1"/>
</dbReference>
<dbReference type="InterPro" id="IPR006225">
    <property type="entry name" value="PsdUridine_synth_RluC/D"/>
</dbReference>
<comment type="caution">
    <text evidence="10">The sequence shown here is derived from an EMBL/GenBank/DDBJ whole genome shotgun (WGS) entry which is preliminary data.</text>
</comment>
<evidence type="ECO:0000256" key="5">
    <source>
        <dbReference type="ARBA" id="ARBA00056072"/>
    </source>
</evidence>
<dbReference type="InterPro" id="IPR006224">
    <property type="entry name" value="PsdUridine_synth_RluA-like_CS"/>
</dbReference>
<dbReference type="Pfam" id="PF00849">
    <property type="entry name" value="PseudoU_synth_2"/>
    <property type="match status" value="1"/>
</dbReference>
<evidence type="ECO:0000256" key="2">
    <source>
        <dbReference type="ARBA" id="ARBA00022884"/>
    </source>
</evidence>
<gene>
    <name evidence="10" type="ORF">C8D97_11549</name>
</gene>
<reference evidence="10 11" key="1">
    <citation type="submission" date="2018-05" db="EMBL/GenBank/DDBJ databases">
        <title>Genomic Encyclopedia of Type Strains, Phase IV (KMG-IV): sequencing the most valuable type-strain genomes for metagenomic binning, comparative biology and taxonomic classification.</title>
        <authorList>
            <person name="Goeker M."/>
        </authorList>
    </citation>
    <scope>NUCLEOTIDE SEQUENCE [LARGE SCALE GENOMIC DNA]</scope>
    <source>
        <strain evidence="10 11">DSM 25350</strain>
    </source>
</reference>
<comment type="catalytic activity">
    <reaction evidence="8">
        <text>a uridine in RNA = a pseudouridine in RNA</text>
        <dbReference type="Rhea" id="RHEA:48348"/>
        <dbReference type="Rhea" id="RHEA-COMP:12068"/>
        <dbReference type="Rhea" id="RHEA-COMP:12069"/>
        <dbReference type="ChEBI" id="CHEBI:65314"/>
        <dbReference type="ChEBI" id="CHEBI:65315"/>
    </reaction>
</comment>
<dbReference type="RefSeq" id="WP_109765008.1">
    <property type="nucleotide sequence ID" value="NZ_QGGU01000015.1"/>
</dbReference>
<dbReference type="PROSITE" id="PS01129">
    <property type="entry name" value="PSI_RLU"/>
    <property type="match status" value="1"/>
</dbReference>
<dbReference type="PANTHER" id="PTHR21600">
    <property type="entry name" value="MITOCHONDRIAL RNA PSEUDOURIDINE SYNTHASE"/>
    <property type="match status" value="1"/>
</dbReference>
<dbReference type="SUPFAM" id="SSF55174">
    <property type="entry name" value="Alpha-L RNA-binding motif"/>
    <property type="match status" value="1"/>
</dbReference>
<dbReference type="CDD" id="cd00165">
    <property type="entry name" value="S4"/>
    <property type="match status" value="1"/>
</dbReference>
<feature type="domain" description="RNA-binding S4" evidence="9">
    <location>
        <begin position="19"/>
        <end position="80"/>
    </location>
</feature>
<dbReference type="AlphaFoldDB" id="A0A316FDA2"/>
<dbReference type="InterPro" id="IPR006145">
    <property type="entry name" value="PsdUridine_synth_RsuA/RluA"/>
</dbReference>
<dbReference type="Gene3D" id="3.30.2350.10">
    <property type="entry name" value="Pseudouridine synthase"/>
    <property type="match status" value="1"/>
</dbReference>
<dbReference type="Pfam" id="PF01479">
    <property type="entry name" value="S4"/>
    <property type="match status" value="1"/>
</dbReference>
<proteinExistence type="inferred from homology"/>
<evidence type="ECO:0000313" key="11">
    <source>
        <dbReference type="Proteomes" id="UP000245790"/>
    </source>
</evidence>
<dbReference type="NCBIfam" id="TIGR00005">
    <property type="entry name" value="rluA_subfam"/>
    <property type="match status" value="1"/>
</dbReference>
<dbReference type="InterPro" id="IPR036986">
    <property type="entry name" value="S4_RNA-bd_sf"/>
</dbReference>
<dbReference type="PANTHER" id="PTHR21600:SF44">
    <property type="entry name" value="RIBOSOMAL LARGE SUBUNIT PSEUDOURIDINE SYNTHASE D"/>
    <property type="match status" value="1"/>
</dbReference>
<evidence type="ECO:0000256" key="1">
    <source>
        <dbReference type="ARBA" id="ARBA00010876"/>
    </source>
</evidence>
<keyword evidence="11" id="KW-1185">Reference proteome</keyword>
<dbReference type="CDD" id="cd02869">
    <property type="entry name" value="PseudoU_synth_RluA_like"/>
    <property type="match status" value="1"/>
</dbReference>
<dbReference type="EMBL" id="QGGU01000015">
    <property type="protein sequence ID" value="PWK44447.1"/>
    <property type="molecule type" value="Genomic_DNA"/>
</dbReference>
<dbReference type="FunFam" id="3.30.2350.10:FF:000006">
    <property type="entry name" value="Pseudouridine synthase"/>
    <property type="match status" value="1"/>
</dbReference>
<feature type="active site" evidence="6">
    <location>
        <position position="140"/>
    </location>
</feature>
<evidence type="ECO:0000256" key="7">
    <source>
        <dbReference type="PROSITE-ProRule" id="PRU00182"/>
    </source>
</evidence>
<dbReference type="InterPro" id="IPR020103">
    <property type="entry name" value="PsdUridine_synth_cat_dom_sf"/>
</dbReference>
<dbReference type="InterPro" id="IPR050188">
    <property type="entry name" value="RluA_PseudoU_synthase"/>
</dbReference>
<evidence type="ECO:0000259" key="9">
    <source>
        <dbReference type="SMART" id="SM00363"/>
    </source>
</evidence>
<dbReference type="GO" id="GO:0000455">
    <property type="term" value="P:enzyme-directed rRNA pseudouridine synthesis"/>
    <property type="evidence" value="ECO:0007669"/>
    <property type="project" value="UniProtKB-ARBA"/>
</dbReference>
<accession>A0A316FDA2</accession>
<evidence type="ECO:0000256" key="8">
    <source>
        <dbReference type="RuleBase" id="RU362028"/>
    </source>
</evidence>
<dbReference type="Proteomes" id="UP000245790">
    <property type="component" value="Unassembled WGS sequence"/>
</dbReference>